<feature type="domain" description="HTH lysR-type" evidence="5">
    <location>
        <begin position="1"/>
        <end position="59"/>
    </location>
</feature>
<reference evidence="6" key="1">
    <citation type="journal article" date="2015" name="Nature">
        <title>Complex archaea that bridge the gap between prokaryotes and eukaryotes.</title>
        <authorList>
            <person name="Spang A."/>
            <person name="Saw J.H."/>
            <person name="Jorgensen S.L."/>
            <person name="Zaremba-Niedzwiedzka K."/>
            <person name="Martijn J."/>
            <person name="Lind A.E."/>
            <person name="van Eijk R."/>
            <person name="Schleper C."/>
            <person name="Guy L."/>
            <person name="Ettema T.J."/>
        </authorList>
    </citation>
    <scope>NUCLEOTIDE SEQUENCE</scope>
</reference>
<evidence type="ECO:0000256" key="2">
    <source>
        <dbReference type="ARBA" id="ARBA00023015"/>
    </source>
</evidence>
<evidence type="ECO:0000313" key="6">
    <source>
        <dbReference type="EMBL" id="KKN62929.1"/>
    </source>
</evidence>
<name>A0A0F9S799_9ZZZZ</name>
<dbReference type="SUPFAM" id="SSF53850">
    <property type="entry name" value="Periplasmic binding protein-like II"/>
    <property type="match status" value="1"/>
</dbReference>
<dbReference type="CDD" id="cd08422">
    <property type="entry name" value="PBP2_CrgA_like"/>
    <property type="match status" value="1"/>
</dbReference>
<dbReference type="InterPro" id="IPR036388">
    <property type="entry name" value="WH-like_DNA-bd_sf"/>
</dbReference>
<dbReference type="PANTHER" id="PTHR30537">
    <property type="entry name" value="HTH-TYPE TRANSCRIPTIONAL REGULATOR"/>
    <property type="match status" value="1"/>
</dbReference>
<dbReference type="FunFam" id="1.10.10.10:FF:000001">
    <property type="entry name" value="LysR family transcriptional regulator"/>
    <property type="match status" value="1"/>
</dbReference>
<dbReference type="InterPro" id="IPR005119">
    <property type="entry name" value="LysR_subst-bd"/>
</dbReference>
<dbReference type="Pfam" id="PF00126">
    <property type="entry name" value="HTH_1"/>
    <property type="match status" value="1"/>
</dbReference>
<dbReference type="GO" id="GO:0003700">
    <property type="term" value="F:DNA-binding transcription factor activity"/>
    <property type="evidence" value="ECO:0007669"/>
    <property type="project" value="InterPro"/>
</dbReference>
<evidence type="ECO:0000256" key="3">
    <source>
        <dbReference type="ARBA" id="ARBA00023125"/>
    </source>
</evidence>
<dbReference type="GO" id="GO:0003677">
    <property type="term" value="F:DNA binding"/>
    <property type="evidence" value="ECO:0007669"/>
    <property type="project" value="UniProtKB-KW"/>
</dbReference>
<dbReference type="EMBL" id="LAZR01000607">
    <property type="protein sequence ID" value="KKN62929.1"/>
    <property type="molecule type" value="Genomic_DNA"/>
</dbReference>
<comment type="caution">
    <text evidence="6">The sequence shown here is derived from an EMBL/GenBank/DDBJ whole genome shotgun (WGS) entry which is preliminary data.</text>
</comment>
<dbReference type="InterPro" id="IPR000847">
    <property type="entry name" value="LysR_HTH_N"/>
</dbReference>
<proteinExistence type="inferred from homology"/>
<dbReference type="PANTHER" id="PTHR30537:SF5">
    <property type="entry name" value="HTH-TYPE TRANSCRIPTIONAL ACTIVATOR TTDR-RELATED"/>
    <property type="match status" value="1"/>
</dbReference>
<dbReference type="Gene3D" id="3.40.190.290">
    <property type="match status" value="1"/>
</dbReference>
<organism evidence="6">
    <name type="scientific">marine sediment metagenome</name>
    <dbReference type="NCBI Taxonomy" id="412755"/>
    <lineage>
        <taxon>unclassified sequences</taxon>
        <taxon>metagenomes</taxon>
        <taxon>ecological metagenomes</taxon>
    </lineage>
</organism>
<dbReference type="InterPro" id="IPR058163">
    <property type="entry name" value="LysR-type_TF_proteobact-type"/>
</dbReference>
<dbReference type="Pfam" id="PF03466">
    <property type="entry name" value="LysR_substrate"/>
    <property type="match status" value="1"/>
</dbReference>
<evidence type="ECO:0000256" key="1">
    <source>
        <dbReference type="ARBA" id="ARBA00009437"/>
    </source>
</evidence>
<evidence type="ECO:0000259" key="5">
    <source>
        <dbReference type="PROSITE" id="PS50931"/>
    </source>
</evidence>
<protein>
    <recommendedName>
        <fullName evidence="5">HTH lysR-type domain-containing protein</fullName>
    </recommendedName>
</protein>
<accession>A0A0F9S799</accession>
<keyword evidence="3" id="KW-0238">DNA-binding</keyword>
<dbReference type="AlphaFoldDB" id="A0A0F9S799"/>
<dbReference type="SUPFAM" id="SSF46785">
    <property type="entry name" value="Winged helix' DNA-binding domain"/>
    <property type="match status" value="1"/>
</dbReference>
<keyword evidence="4" id="KW-0804">Transcription</keyword>
<comment type="similarity">
    <text evidence="1">Belongs to the LysR transcriptional regulatory family.</text>
</comment>
<gene>
    <name evidence="6" type="ORF">LCGC14_0507000</name>
</gene>
<dbReference type="PROSITE" id="PS50931">
    <property type="entry name" value="HTH_LYSR"/>
    <property type="match status" value="1"/>
</dbReference>
<evidence type="ECO:0000256" key="4">
    <source>
        <dbReference type="ARBA" id="ARBA00023163"/>
    </source>
</evidence>
<keyword evidence="2" id="KW-0805">Transcription regulation</keyword>
<dbReference type="InterPro" id="IPR036390">
    <property type="entry name" value="WH_DNA-bd_sf"/>
</dbReference>
<dbReference type="Gene3D" id="1.10.10.10">
    <property type="entry name" value="Winged helix-like DNA-binding domain superfamily/Winged helix DNA-binding domain"/>
    <property type="match status" value="1"/>
</dbReference>
<sequence>MNQLEEMQTFIRIVEAGSITKAAEQMNTAKSAVSRRLSELERRLDINLLTRTTRNQTLTESGEQFYKECIRIVDDINDVEASLGNENTALSGRIKIAAPLSFGIAKLCPVLKQFNDLYPNIMFDIDFNDRHVDLIEEGFDLAIRIAHLPDSSLIARRLTTVELIHCASPDYLQKRGNPRTPNDLLEGHVKVHYHSALDSWHFKDQAGHPYSIKVTKSLTVNNGNFACQAAISGWGIAYLPDFICSPALDAGTLKAILTDYMHNYEIGVYAVYPQTRHITQRVNSLINFLSEHFKKTV</sequence>